<keyword evidence="2" id="KW-1185">Reference proteome</keyword>
<dbReference type="EMBL" id="FOLQ01000048">
    <property type="protein sequence ID" value="SFF32888.1"/>
    <property type="molecule type" value="Genomic_DNA"/>
</dbReference>
<organism evidence="1 2">
    <name type="scientific">Spirosoma endophyticum</name>
    <dbReference type="NCBI Taxonomy" id="662367"/>
    <lineage>
        <taxon>Bacteria</taxon>
        <taxon>Pseudomonadati</taxon>
        <taxon>Bacteroidota</taxon>
        <taxon>Cytophagia</taxon>
        <taxon>Cytophagales</taxon>
        <taxon>Cytophagaceae</taxon>
        <taxon>Spirosoma</taxon>
    </lineage>
</organism>
<gene>
    <name evidence="1" type="ORF">SAMN05216167_14817</name>
</gene>
<evidence type="ECO:0000313" key="1">
    <source>
        <dbReference type="EMBL" id="SFF32888.1"/>
    </source>
</evidence>
<dbReference type="AlphaFoldDB" id="A0A1I2HTD1"/>
<dbReference type="Proteomes" id="UP000198598">
    <property type="component" value="Unassembled WGS sequence"/>
</dbReference>
<evidence type="ECO:0008006" key="3">
    <source>
        <dbReference type="Google" id="ProtNLM"/>
    </source>
</evidence>
<accession>A0A1I2HTD1</accession>
<protein>
    <recommendedName>
        <fullName evidence="3">NinB protein</fullName>
    </recommendedName>
</protein>
<dbReference type="STRING" id="662367.SAMN05216167_14817"/>
<evidence type="ECO:0000313" key="2">
    <source>
        <dbReference type="Proteomes" id="UP000198598"/>
    </source>
</evidence>
<proteinExistence type="predicted"/>
<name>A0A1I2HTD1_9BACT</name>
<sequence length="143" mass="16396">MATKKAEKTLYLDTAKPETRRIIYEAIRTLNDGQYTIDLTRQRWRVGAGQRGYYWGYVVVEVGKLIDRGREETDKVLNALFLSEQWTIAGTSVRVVKSLSDLDPAGAMDYFNAIAVWVYNTYHVRLDAPDPNRSSRTNSRSED</sequence>
<dbReference type="RefSeq" id="WP_093835137.1">
    <property type="nucleotide sequence ID" value="NZ_FOLQ01000048.1"/>
</dbReference>
<reference evidence="1 2" key="1">
    <citation type="submission" date="2016-10" db="EMBL/GenBank/DDBJ databases">
        <authorList>
            <person name="de Groot N.N."/>
        </authorList>
    </citation>
    <scope>NUCLEOTIDE SEQUENCE [LARGE SCALE GENOMIC DNA]</scope>
    <source>
        <strain evidence="1 2">DSM 26130</strain>
    </source>
</reference>